<dbReference type="RefSeq" id="XP_009496929.1">
    <property type="nucleotide sequence ID" value="XM_009498654.1"/>
</dbReference>
<feature type="transmembrane region" description="Helical" evidence="1">
    <location>
        <begin position="99"/>
        <end position="119"/>
    </location>
</feature>
<organism evidence="2">
    <name type="scientific">Fonticula alba</name>
    <name type="common">Slime mold</name>
    <dbReference type="NCBI Taxonomy" id="691883"/>
    <lineage>
        <taxon>Eukaryota</taxon>
        <taxon>Rotosphaerida</taxon>
        <taxon>Fonticulaceae</taxon>
        <taxon>Fonticula</taxon>
    </lineage>
</organism>
<dbReference type="STRING" id="691883.A0A058Z4T4"/>
<evidence type="ECO:0000256" key="1">
    <source>
        <dbReference type="SAM" id="Phobius"/>
    </source>
</evidence>
<dbReference type="AlphaFoldDB" id="A0A058Z4T4"/>
<dbReference type="GeneID" id="20529513"/>
<sequence length="139" mass="15535">MAYNFGLGALLSSQSKHQSFTRAYDAFIKNNPGLVARVKDQLSKKMDASYNFESMPTEYNAWLVFRGIVDLILLSDFASFFMIFIAFGNWTLPVTSAGWATFIGCQILGAGLVVANWFIKVDALRVIKDFAWSPSQEAE</sequence>
<dbReference type="GO" id="GO:0006656">
    <property type="term" value="P:phosphatidylcholine biosynthetic process"/>
    <property type="evidence" value="ECO:0007669"/>
    <property type="project" value="TreeGrafter"/>
</dbReference>
<gene>
    <name evidence="2" type="ORF">H696_04788</name>
</gene>
<keyword evidence="1" id="KW-0812">Transmembrane</keyword>
<evidence type="ECO:0000313" key="2">
    <source>
        <dbReference type="EMBL" id="KCV68497.1"/>
    </source>
</evidence>
<dbReference type="GO" id="GO:0004608">
    <property type="term" value="F:phosphatidylethanolamine N-methyltransferase activity"/>
    <property type="evidence" value="ECO:0007669"/>
    <property type="project" value="TreeGrafter"/>
</dbReference>
<dbReference type="PANTHER" id="PTHR32138">
    <property type="entry name" value="PHOSPHATIDYLETHANOLAMINE N-METHYLTRANSFERASE"/>
    <property type="match status" value="1"/>
</dbReference>
<protein>
    <submittedName>
        <fullName evidence="2">Uncharacterized protein</fullName>
    </submittedName>
</protein>
<name>A0A058Z4T4_FONAL</name>
<dbReference type="PANTHER" id="PTHR32138:SF0">
    <property type="entry name" value="PHOSPHATIDYLETHANOLAMINE N-METHYLTRANSFERASE"/>
    <property type="match status" value="1"/>
</dbReference>
<dbReference type="eggNOG" id="ENOG502QRGH">
    <property type="taxonomic scope" value="Eukaryota"/>
</dbReference>
<dbReference type="Proteomes" id="UP000030693">
    <property type="component" value="Unassembled WGS sequence"/>
</dbReference>
<keyword evidence="1" id="KW-1133">Transmembrane helix</keyword>
<keyword evidence="1" id="KW-0472">Membrane</keyword>
<accession>A0A058Z4T4</accession>
<reference evidence="2" key="1">
    <citation type="submission" date="2013-04" db="EMBL/GenBank/DDBJ databases">
        <title>The Genome Sequence of Fonticula alba ATCC 38817.</title>
        <authorList>
            <consortium name="The Broad Institute Genomics Platform"/>
            <person name="Russ C."/>
            <person name="Cuomo C."/>
            <person name="Burger G."/>
            <person name="Gray M.W."/>
            <person name="Holland P.W.H."/>
            <person name="King N."/>
            <person name="Lang F.B.F."/>
            <person name="Roger A.J."/>
            <person name="Ruiz-Trillo I."/>
            <person name="Brown M."/>
            <person name="Walker B."/>
            <person name="Young S."/>
            <person name="Zeng Q."/>
            <person name="Gargeya S."/>
            <person name="Fitzgerald M."/>
            <person name="Haas B."/>
            <person name="Abouelleil A."/>
            <person name="Allen A.W."/>
            <person name="Alvarado L."/>
            <person name="Arachchi H.M."/>
            <person name="Berlin A.M."/>
            <person name="Chapman S.B."/>
            <person name="Gainer-Dewar J."/>
            <person name="Goldberg J."/>
            <person name="Griggs A."/>
            <person name="Gujja S."/>
            <person name="Hansen M."/>
            <person name="Howarth C."/>
            <person name="Imamovic A."/>
            <person name="Ireland A."/>
            <person name="Larimer J."/>
            <person name="McCowan C."/>
            <person name="Murphy C."/>
            <person name="Pearson M."/>
            <person name="Poon T.W."/>
            <person name="Priest M."/>
            <person name="Roberts A."/>
            <person name="Saif S."/>
            <person name="Shea T."/>
            <person name="Sisk P."/>
            <person name="Sykes S."/>
            <person name="Wortman J."/>
            <person name="Nusbaum C."/>
            <person name="Birren B."/>
        </authorList>
    </citation>
    <scope>NUCLEOTIDE SEQUENCE [LARGE SCALE GENOMIC DNA]</scope>
    <source>
        <strain evidence="2">ATCC 38817</strain>
    </source>
</reference>
<keyword evidence="3" id="KW-1185">Reference proteome</keyword>
<dbReference type="OrthoDB" id="4583at2759"/>
<evidence type="ECO:0000313" key="3">
    <source>
        <dbReference type="Proteomes" id="UP000030693"/>
    </source>
</evidence>
<dbReference type="EMBL" id="KB932208">
    <property type="protein sequence ID" value="KCV68497.1"/>
    <property type="molecule type" value="Genomic_DNA"/>
</dbReference>
<feature type="transmembrane region" description="Helical" evidence="1">
    <location>
        <begin position="63"/>
        <end position="87"/>
    </location>
</feature>
<proteinExistence type="predicted"/>